<reference evidence="1" key="2">
    <citation type="journal article" date="2015" name="Fish Shellfish Immunol.">
        <title>Early steps in the European eel (Anguilla anguilla)-Vibrio vulnificus interaction in the gills: Role of the RtxA13 toxin.</title>
        <authorList>
            <person name="Callol A."/>
            <person name="Pajuelo D."/>
            <person name="Ebbesson L."/>
            <person name="Teles M."/>
            <person name="MacKenzie S."/>
            <person name="Amaro C."/>
        </authorList>
    </citation>
    <scope>NUCLEOTIDE SEQUENCE</scope>
</reference>
<accession>A0A0E9S802</accession>
<reference evidence="1" key="1">
    <citation type="submission" date="2014-11" db="EMBL/GenBank/DDBJ databases">
        <authorList>
            <person name="Amaro Gonzalez C."/>
        </authorList>
    </citation>
    <scope>NUCLEOTIDE SEQUENCE</scope>
</reference>
<proteinExistence type="predicted"/>
<sequence>MLNLREFGFFNYAGFPLVISSCGAASQQDLLCHGNIHPPETHFNVITDTTQYKLLKNNLTTTMHETHL</sequence>
<evidence type="ECO:0000313" key="1">
    <source>
        <dbReference type="EMBL" id="JAH36785.1"/>
    </source>
</evidence>
<protein>
    <submittedName>
        <fullName evidence="1">Uncharacterized protein</fullName>
    </submittedName>
</protein>
<organism evidence="1">
    <name type="scientific">Anguilla anguilla</name>
    <name type="common">European freshwater eel</name>
    <name type="synonym">Muraena anguilla</name>
    <dbReference type="NCBI Taxonomy" id="7936"/>
    <lineage>
        <taxon>Eukaryota</taxon>
        <taxon>Metazoa</taxon>
        <taxon>Chordata</taxon>
        <taxon>Craniata</taxon>
        <taxon>Vertebrata</taxon>
        <taxon>Euteleostomi</taxon>
        <taxon>Actinopterygii</taxon>
        <taxon>Neopterygii</taxon>
        <taxon>Teleostei</taxon>
        <taxon>Anguilliformes</taxon>
        <taxon>Anguillidae</taxon>
        <taxon>Anguilla</taxon>
    </lineage>
</organism>
<name>A0A0E9S802_ANGAN</name>
<dbReference type="PROSITE" id="PS51257">
    <property type="entry name" value="PROKAR_LIPOPROTEIN"/>
    <property type="match status" value="1"/>
</dbReference>
<dbReference type="EMBL" id="GBXM01071792">
    <property type="protein sequence ID" value="JAH36785.1"/>
    <property type="molecule type" value="Transcribed_RNA"/>
</dbReference>
<dbReference type="AlphaFoldDB" id="A0A0E9S802"/>